<dbReference type="PIRSF" id="PIRSF037262">
    <property type="entry name" value="UCP037262"/>
    <property type="match status" value="1"/>
</dbReference>
<dbReference type="EMBL" id="JARRTL010000019">
    <property type="protein sequence ID" value="MEC0486661.1"/>
    <property type="molecule type" value="Genomic_DNA"/>
</dbReference>
<evidence type="ECO:0000256" key="1">
    <source>
        <dbReference type="HAMAP-Rule" id="MF_01538"/>
    </source>
</evidence>
<dbReference type="InterPro" id="IPR023089">
    <property type="entry name" value="YozE_SAM-like"/>
</dbReference>
<sequence length="73" mass="8837">MKSFYHYLMKYRHPKPKDDISDFANHAYLDHGFPKASNRYDEISSYLELNTDYLSSMTIFDEAWEKYITETKQ</sequence>
<accession>A0A0J6EZQ0</accession>
<organism evidence="3 5">
    <name type="scientific">Bacillus glycinifermentans</name>
    <dbReference type="NCBI Taxonomy" id="1664069"/>
    <lineage>
        <taxon>Bacteria</taxon>
        <taxon>Bacillati</taxon>
        <taxon>Bacillota</taxon>
        <taxon>Bacilli</taxon>
        <taxon>Bacillales</taxon>
        <taxon>Bacillaceae</taxon>
        <taxon>Bacillus</taxon>
    </lineage>
</organism>
<evidence type="ECO:0000313" key="6">
    <source>
        <dbReference type="Proteomes" id="UP001341297"/>
    </source>
</evidence>
<reference evidence="3 5" key="1">
    <citation type="journal article" date="2015" name="Int. J. Syst. Evol. Microbiol.">
        <title>Bacillus glycinifermentans sp. nov., isolated from fermented soybean paste.</title>
        <authorList>
            <person name="Kim S.J."/>
            <person name="Dunlap C.A."/>
            <person name="Kwon S.W."/>
            <person name="Rooney A.P."/>
        </authorList>
    </citation>
    <scope>NUCLEOTIDE SEQUENCE [LARGE SCALE GENOMIC DNA]</scope>
    <source>
        <strain evidence="3 5">GO-13</strain>
    </source>
</reference>
<dbReference type="Proteomes" id="UP000036168">
    <property type="component" value="Unassembled WGS sequence"/>
</dbReference>
<dbReference type="AlphaFoldDB" id="A0A0J6E730"/>
<dbReference type="SUPFAM" id="SSF140652">
    <property type="entry name" value="YozE-like"/>
    <property type="match status" value="1"/>
</dbReference>
<evidence type="ECO:0000313" key="4">
    <source>
        <dbReference type="EMBL" id="MEC0486661.1"/>
    </source>
</evidence>
<feature type="domain" description="YozE SAM-like" evidence="2">
    <location>
        <begin position="3"/>
        <end position="68"/>
    </location>
</feature>
<dbReference type="Pfam" id="PF06855">
    <property type="entry name" value="YozE_SAM_like"/>
    <property type="match status" value="1"/>
</dbReference>
<dbReference type="NCBIfam" id="NF010193">
    <property type="entry name" value="PRK13672.1"/>
    <property type="match status" value="1"/>
</dbReference>
<dbReference type="OrthoDB" id="2242851at2"/>
<dbReference type="STRING" id="1664069.BGLY_2545"/>
<dbReference type="HAMAP" id="MF_01538">
    <property type="entry name" value="UPF0346"/>
    <property type="match status" value="1"/>
</dbReference>
<dbReference type="InterPro" id="IPR010673">
    <property type="entry name" value="UPF0346"/>
</dbReference>
<evidence type="ECO:0000313" key="5">
    <source>
        <dbReference type="Proteomes" id="UP000036168"/>
    </source>
</evidence>
<reference evidence="4 6" key="3">
    <citation type="submission" date="2023-03" db="EMBL/GenBank/DDBJ databases">
        <title>Agriculturally important microbes genome sequencing.</title>
        <authorList>
            <person name="Dunlap C."/>
        </authorList>
    </citation>
    <scope>NUCLEOTIDE SEQUENCE [LARGE SCALE GENOMIC DNA]</scope>
    <source>
        <strain evidence="4 6">CBP-3203</strain>
    </source>
</reference>
<evidence type="ECO:0000259" key="2">
    <source>
        <dbReference type="Pfam" id="PF06855"/>
    </source>
</evidence>
<reference evidence="3" key="2">
    <citation type="submission" date="2015-10" db="EMBL/GenBank/DDBJ databases">
        <authorList>
            <person name="Gilbert D.G."/>
        </authorList>
    </citation>
    <scope>NUCLEOTIDE SEQUENCE</scope>
    <source>
        <strain evidence="3">GO-13</strain>
    </source>
</reference>
<dbReference type="Proteomes" id="UP001341297">
    <property type="component" value="Unassembled WGS sequence"/>
</dbReference>
<protein>
    <recommendedName>
        <fullName evidence="1">UPF0346 protein AB447_221090</fullName>
    </recommendedName>
</protein>
<dbReference type="PATRIC" id="fig|1664069.3.peg.820"/>
<evidence type="ECO:0000313" key="3">
    <source>
        <dbReference type="EMBL" id="KRT93060.1"/>
    </source>
</evidence>
<proteinExistence type="inferred from homology"/>
<gene>
    <name evidence="3" type="ORF">AB447_221090</name>
    <name evidence="4" type="ORF">P8828_17925</name>
</gene>
<name>A0A0J6E730_9BACI</name>
<dbReference type="Gene3D" id="1.10.150.260">
    <property type="entry name" value="YozE SAM-like"/>
    <property type="match status" value="1"/>
</dbReference>
<comment type="caution">
    <text evidence="3">The sequence shown here is derived from an EMBL/GenBank/DDBJ whole genome shotgun (WGS) entry which is preliminary data.</text>
</comment>
<keyword evidence="6" id="KW-1185">Reference proteome</keyword>
<dbReference type="RefSeq" id="WP_048356179.1">
    <property type="nucleotide sequence ID" value="NZ_CP023481.1"/>
</dbReference>
<dbReference type="EMBL" id="LECW02000024">
    <property type="protein sequence ID" value="KRT93060.1"/>
    <property type="molecule type" value="Genomic_DNA"/>
</dbReference>
<accession>A0A0J6E730</accession>
<dbReference type="InterPro" id="IPR036806">
    <property type="entry name" value="YozE_SAM-like_sf"/>
</dbReference>
<comment type="similarity">
    <text evidence="1">Belongs to the UPF0346 family.</text>
</comment>